<keyword evidence="1" id="KW-0472">Membrane</keyword>
<dbReference type="Pfam" id="PF11167">
    <property type="entry name" value="DUF2953"/>
    <property type="match status" value="1"/>
</dbReference>
<evidence type="ECO:0000313" key="3">
    <source>
        <dbReference type="Proteomes" id="UP000010866"/>
    </source>
</evidence>
<dbReference type="STRING" id="867904.Metho_0056"/>
<protein>
    <recommendedName>
        <fullName evidence="4">DUF2953 domain-containing protein</fullName>
    </recommendedName>
</protein>
<dbReference type="AlphaFoldDB" id="L0KWC4"/>
<reference evidence="3" key="1">
    <citation type="submission" date="2012-02" db="EMBL/GenBank/DDBJ databases">
        <title>Complete sequence of chromosome of Methanomethylovorans hollandica DSM 15978.</title>
        <authorList>
            <person name="Lucas S."/>
            <person name="Copeland A."/>
            <person name="Lapidus A."/>
            <person name="Glavina del Rio T."/>
            <person name="Dalin E."/>
            <person name="Tice H."/>
            <person name="Bruce D."/>
            <person name="Goodwin L."/>
            <person name="Pitluck S."/>
            <person name="Peters L."/>
            <person name="Mikhailova N."/>
            <person name="Held B."/>
            <person name="Kyrpides N."/>
            <person name="Mavromatis K."/>
            <person name="Ivanova N."/>
            <person name="Brettin T."/>
            <person name="Detter J.C."/>
            <person name="Han C."/>
            <person name="Larimer F."/>
            <person name="Land M."/>
            <person name="Hauser L."/>
            <person name="Markowitz V."/>
            <person name="Cheng J.-F."/>
            <person name="Hugenholtz P."/>
            <person name="Woyke T."/>
            <person name="Wu D."/>
            <person name="Spring S."/>
            <person name="Schroeder M."/>
            <person name="Brambilla E."/>
            <person name="Klenk H.-P."/>
            <person name="Eisen J.A."/>
        </authorList>
    </citation>
    <scope>NUCLEOTIDE SEQUENCE [LARGE SCALE GENOMIC DNA]</scope>
    <source>
        <strain evidence="3">DSM 15978 / NBRC 107637 / DMS1</strain>
    </source>
</reference>
<dbReference type="KEGG" id="mhz:Metho_0056"/>
<dbReference type="EMBL" id="CP003362">
    <property type="protein sequence ID" value="AGB48353.1"/>
    <property type="molecule type" value="Genomic_DNA"/>
</dbReference>
<gene>
    <name evidence="2" type="ordered locus">Metho_0056</name>
</gene>
<keyword evidence="3" id="KW-1185">Reference proteome</keyword>
<organism evidence="2 3">
    <name type="scientific">Methanomethylovorans hollandica (strain DSM 15978 / NBRC 107637 / DMS1)</name>
    <dbReference type="NCBI Taxonomy" id="867904"/>
    <lineage>
        <taxon>Archaea</taxon>
        <taxon>Methanobacteriati</taxon>
        <taxon>Methanobacteriota</taxon>
        <taxon>Stenosarchaea group</taxon>
        <taxon>Methanomicrobia</taxon>
        <taxon>Methanosarcinales</taxon>
        <taxon>Methanosarcinaceae</taxon>
        <taxon>Methanomethylovorans</taxon>
    </lineage>
</organism>
<evidence type="ECO:0008006" key="4">
    <source>
        <dbReference type="Google" id="ProtNLM"/>
    </source>
</evidence>
<name>L0KWC4_METHD</name>
<evidence type="ECO:0000313" key="2">
    <source>
        <dbReference type="EMBL" id="AGB48353.1"/>
    </source>
</evidence>
<feature type="transmembrane region" description="Helical" evidence="1">
    <location>
        <begin position="6"/>
        <end position="31"/>
    </location>
</feature>
<sequence>MFTLIQIVQVVALAILLLVLLVLFCAIDLIVDLKKKDQDISGKILIKWLFLSYSKVFYPAEPGSSVSKKEKVNGEKEEMGNYSHVNAGHGRKEPEENITNEAKSTKNKRELKAKDFIKIYYDIKNPLLRLFKGTMRNLVLRCGRCDVAFGLPDPADTGMLCSILFGVFGSLHQYWQNFYYFLEPRFDDKVLDLELMADVRMRIYKFIPTFLRFALDRGVLRTGWLLVRTYR</sequence>
<dbReference type="HOGENOM" id="CLU_110992_0_0_2"/>
<dbReference type="Proteomes" id="UP000010866">
    <property type="component" value="Chromosome"/>
</dbReference>
<evidence type="ECO:0000256" key="1">
    <source>
        <dbReference type="SAM" id="Phobius"/>
    </source>
</evidence>
<proteinExistence type="predicted"/>
<keyword evidence="1" id="KW-1133">Transmembrane helix</keyword>
<dbReference type="InterPro" id="IPR021338">
    <property type="entry name" value="DUF2953"/>
</dbReference>
<accession>L0KWC4</accession>
<keyword evidence="1" id="KW-0812">Transmembrane</keyword>